<proteinExistence type="predicted"/>
<sequence length="100" mass="11785">MHKYHECKFLPKKGITIVYSDEFLGDDKHVWNMIIERSAEEADLEENHYLEEVGDTIWQTVLEIYCCPYCGEPLSSSKKQVEAADIVHYDNWHSWYGSKL</sequence>
<protein>
    <submittedName>
        <fullName evidence="1">Uncharacterized protein</fullName>
    </submittedName>
</protein>
<evidence type="ECO:0000313" key="2">
    <source>
        <dbReference type="Proteomes" id="UP001209854"/>
    </source>
</evidence>
<accession>A0ABT3MWM2</accession>
<comment type="caution">
    <text evidence="1">The sequence shown here is derived from an EMBL/GenBank/DDBJ whole genome shotgun (WGS) entry which is preliminary data.</text>
</comment>
<evidence type="ECO:0000313" key="1">
    <source>
        <dbReference type="EMBL" id="MCW7553777.1"/>
    </source>
</evidence>
<reference evidence="1 2" key="1">
    <citation type="submission" date="2022-10" db="EMBL/GenBank/DDBJ databases">
        <title>High-quality genome sequences of two octocoral-associated bacteria, Endozoicomonas euniceicola EF212 and Endozoicomonas gorgoniicola PS125.</title>
        <authorList>
            <person name="Chiou Y.-J."/>
            <person name="Chen Y.-H."/>
        </authorList>
    </citation>
    <scope>NUCLEOTIDE SEQUENCE [LARGE SCALE GENOMIC DNA]</scope>
    <source>
        <strain evidence="1 2">PS125</strain>
    </source>
</reference>
<dbReference type="RefSeq" id="WP_262568563.1">
    <property type="nucleotide sequence ID" value="NZ_JAPFCC010000001.1"/>
</dbReference>
<name>A0ABT3MWM2_9GAMM</name>
<dbReference type="EMBL" id="JAPFCC010000001">
    <property type="protein sequence ID" value="MCW7553777.1"/>
    <property type="molecule type" value="Genomic_DNA"/>
</dbReference>
<keyword evidence="2" id="KW-1185">Reference proteome</keyword>
<gene>
    <name evidence="1" type="ORF">NX722_14285</name>
</gene>
<organism evidence="1 2">
    <name type="scientific">Endozoicomonas gorgoniicola</name>
    <dbReference type="NCBI Taxonomy" id="1234144"/>
    <lineage>
        <taxon>Bacteria</taxon>
        <taxon>Pseudomonadati</taxon>
        <taxon>Pseudomonadota</taxon>
        <taxon>Gammaproteobacteria</taxon>
        <taxon>Oceanospirillales</taxon>
        <taxon>Endozoicomonadaceae</taxon>
        <taxon>Endozoicomonas</taxon>
    </lineage>
</organism>
<dbReference type="Proteomes" id="UP001209854">
    <property type="component" value="Unassembled WGS sequence"/>
</dbReference>